<dbReference type="RefSeq" id="XP_018034712.1">
    <property type="nucleotide sequence ID" value="XM_018182011.1"/>
</dbReference>
<proteinExistence type="inferred from homology"/>
<dbReference type="EMBL" id="KV441553">
    <property type="protein sequence ID" value="OAG04347.1"/>
    <property type="molecule type" value="Genomic_DNA"/>
</dbReference>
<keyword evidence="2" id="KW-0719">Serine esterase</keyword>
<feature type="chain" id="PRO_5007948941" description="Carboxylic ester hydrolase" evidence="10">
    <location>
        <begin position="21"/>
        <end position="529"/>
    </location>
</feature>
<dbReference type="GO" id="GO:0045493">
    <property type="term" value="P:xylan catabolic process"/>
    <property type="evidence" value="ECO:0007669"/>
    <property type="project" value="UniProtKB-KW"/>
</dbReference>
<keyword evidence="3" id="KW-0624">Polysaccharide degradation</keyword>
<evidence type="ECO:0000313" key="12">
    <source>
        <dbReference type="Proteomes" id="UP000077069"/>
    </source>
</evidence>
<dbReference type="InterPro" id="IPR029058">
    <property type="entry name" value="AB_hydrolase_fold"/>
</dbReference>
<dbReference type="GO" id="GO:0030600">
    <property type="term" value="F:feruloyl esterase activity"/>
    <property type="evidence" value="ECO:0007669"/>
    <property type="project" value="UniProtKB-EC"/>
</dbReference>
<evidence type="ECO:0000256" key="2">
    <source>
        <dbReference type="ARBA" id="ARBA00022487"/>
    </source>
</evidence>
<dbReference type="InterPro" id="IPR011118">
    <property type="entry name" value="Tannase/feruloyl_esterase"/>
</dbReference>
<dbReference type="Pfam" id="PF07519">
    <property type="entry name" value="Tannase"/>
    <property type="match status" value="1"/>
</dbReference>
<evidence type="ECO:0000256" key="1">
    <source>
        <dbReference type="ARBA" id="ARBA00006249"/>
    </source>
</evidence>
<keyword evidence="7" id="KW-0106">Calcium</keyword>
<feature type="signal peptide" evidence="10">
    <location>
        <begin position="1"/>
        <end position="20"/>
    </location>
</feature>
<accession>A0A177CC29</accession>
<dbReference type="AlphaFoldDB" id="A0A177CC29"/>
<organism evidence="11 12">
    <name type="scientific">Paraphaeosphaeria sporulosa</name>
    <dbReference type="NCBI Taxonomy" id="1460663"/>
    <lineage>
        <taxon>Eukaryota</taxon>
        <taxon>Fungi</taxon>
        <taxon>Dikarya</taxon>
        <taxon>Ascomycota</taxon>
        <taxon>Pezizomycotina</taxon>
        <taxon>Dothideomycetes</taxon>
        <taxon>Pleosporomycetidae</taxon>
        <taxon>Pleosporales</taxon>
        <taxon>Massarineae</taxon>
        <taxon>Didymosphaeriaceae</taxon>
        <taxon>Paraphaeosphaeria</taxon>
    </lineage>
</organism>
<evidence type="ECO:0000313" key="11">
    <source>
        <dbReference type="EMBL" id="OAG04347.1"/>
    </source>
</evidence>
<evidence type="ECO:0000256" key="3">
    <source>
        <dbReference type="ARBA" id="ARBA00022651"/>
    </source>
</evidence>
<keyword evidence="4" id="KW-0479">Metal-binding</keyword>
<dbReference type="SUPFAM" id="SSF53474">
    <property type="entry name" value="alpha/beta-Hydrolases"/>
    <property type="match status" value="1"/>
</dbReference>
<evidence type="ECO:0000256" key="10">
    <source>
        <dbReference type="RuleBase" id="RU361238"/>
    </source>
</evidence>
<dbReference type="GO" id="GO:0046872">
    <property type="term" value="F:metal ion binding"/>
    <property type="evidence" value="ECO:0007669"/>
    <property type="project" value="UniProtKB-KW"/>
</dbReference>
<dbReference type="OrthoDB" id="3039123at2759"/>
<evidence type="ECO:0000256" key="5">
    <source>
        <dbReference type="ARBA" id="ARBA00022729"/>
    </source>
</evidence>
<gene>
    <name evidence="11" type="ORF">CC84DRAFT_1206053</name>
</gene>
<dbReference type="PANTHER" id="PTHR33938:SF15">
    <property type="entry name" value="FERULOYL ESTERASE B-RELATED"/>
    <property type="match status" value="1"/>
</dbReference>
<name>A0A177CC29_9PLEO</name>
<keyword evidence="12" id="KW-1185">Reference proteome</keyword>
<evidence type="ECO:0000256" key="6">
    <source>
        <dbReference type="ARBA" id="ARBA00022801"/>
    </source>
</evidence>
<evidence type="ECO:0000256" key="8">
    <source>
        <dbReference type="ARBA" id="ARBA00023157"/>
    </source>
</evidence>
<sequence length="529" mass="56862">MHTRLYLFFAGIVAGNSATAASYSTPNCSALAQTTSLSAYNTSLLNTTYYPTGALNVSGTLNKVSLCEVYASVSYGTNDSLIFALWLPDTQYLSRFIAIGNGGEAGVINYDDMMEELNNNLGFAVAGGNAGHLASDNDAGVGPGAGSPGVYQPFFYDEDQVKAWLHNAISLLTPAAKATIKDFYGNEVEHSYYRGCSSGGAQGFSLAEFHPDLFDGIIAGCPANWFTHLMLSFLWNAQHTNTNETSLPATVLDFIQSRVLEACDDLDGVSDNLIENPLACSFNVSSLACVKDDLVKNSTCLTTSQLSAAKAIYNGPIRLDSPNTSLFPGLSLGSEAGWFLPQCSAALSNAFSVPLLQNLVYQNLSYDPVTFNWGSDVDYLDSRAGPLIDAINTNLSSFRNNGGKMIVSAGWADPNIAPMWSMQHVEAVTKNTIGDGITIEENDFLKLVMVPGGGHCGSGNAMYPYVPARYGLSAALVAWVETGHEPLRGIKSWGPPNGDDRTRRLCTWPQVARWDAEGDVDDWESYTCR</sequence>
<keyword evidence="6 10" id="KW-0378">Hydrolase</keyword>
<dbReference type="GeneID" id="28765497"/>
<keyword evidence="3" id="KW-0858">Xylan degradation</keyword>
<dbReference type="PANTHER" id="PTHR33938">
    <property type="entry name" value="FERULOYL ESTERASE B-RELATED"/>
    <property type="match status" value="1"/>
</dbReference>
<evidence type="ECO:0000256" key="4">
    <source>
        <dbReference type="ARBA" id="ARBA00022723"/>
    </source>
</evidence>
<keyword evidence="8" id="KW-1015">Disulfide bond</keyword>
<dbReference type="Proteomes" id="UP000077069">
    <property type="component" value="Unassembled WGS sequence"/>
</dbReference>
<evidence type="ECO:0000256" key="9">
    <source>
        <dbReference type="ARBA" id="ARBA00034075"/>
    </source>
</evidence>
<keyword evidence="3" id="KW-0119">Carbohydrate metabolism</keyword>
<dbReference type="InParanoid" id="A0A177CC29"/>
<keyword evidence="5 10" id="KW-0732">Signal</keyword>
<dbReference type="EC" id="3.1.1.-" evidence="10"/>
<comment type="catalytic activity">
    <reaction evidence="9">
        <text>feruloyl-polysaccharide + H2O = ferulate + polysaccharide.</text>
        <dbReference type="EC" id="3.1.1.73"/>
    </reaction>
</comment>
<evidence type="ECO:0000256" key="7">
    <source>
        <dbReference type="ARBA" id="ARBA00022837"/>
    </source>
</evidence>
<comment type="similarity">
    <text evidence="1 10">Belongs to the tannase family.</text>
</comment>
<reference evidence="11 12" key="1">
    <citation type="submission" date="2016-05" db="EMBL/GenBank/DDBJ databases">
        <title>Comparative analysis of secretome profiles of manganese(II)-oxidizing ascomycete fungi.</title>
        <authorList>
            <consortium name="DOE Joint Genome Institute"/>
            <person name="Zeiner C.A."/>
            <person name="Purvine S.O."/>
            <person name="Zink E.M."/>
            <person name="Wu S."/>
            <person name="Pasa-Tolic L."/>
            <person name="Chaput D.L."/>
            <person name="Haridas S."/>
            <person name="Grigoriev I.V."/>
            <person name="Santelli C.M."/>
            <person name="Hansel C.M."/>
        </authorList>
    </citation>
    <scope>NUCLEOTIDE SEQUENCE [LARGE SCALE GENOMIC DNA]</scope>
    <source>
        <strain evidence="11 12">AP3s5-JAC2a</strain>
    </source>
</reference>
<protein>
    <recommendedName>
        <fullName evidence="10">Carboxylic ester hydrolase</fullName>
        <ecNumber evidence="10">3.1.1.-</ecNumber>
    </recommendedName>
</protein>